<dbReference type="OrthoDB" id="5119771at2"/>
<dbReference type="Proteomes" id="UP000092582">
    <property type="component" value="Plasmid pP27867_1"/>
</dbReference>
<dbReference type="InterPro" id="IPR036249">
    <property type="entry name" value="Thioredoxin-like_sf"/>
</dbReference>
<gene>
    <name evidence="2" type="ORF">PA27867_3846</name>
</gene>
<evidence type="ECO:0000313" key="3">
    <source>
        <dbReference type="Proteomes" id="UP000092582"/>
    </source>
</evidence>
<geneLocation type="plasmid" evidence="3">
    <name>pp27867_1</name>
</geneLocation>
<dbReference type="Pfam" id="PF13192">
    <property type="entry name" value="Thioredoxin_3"/>
    <property type="match status" value="1"/>
</dbReference>
<name>A0A1B1BQ21_9MICO</name>
<dbReference type="Gene3D" id="3.40.30.10">
    <property type="entry name" value="Glutaredoxin"/>
    <property type="match status" value="1"/>
</dbReference>
<dbReference type="KEGG" id="cart:PA27867_3846"/>
<dbReference type="AlphaFoldDB" id="A0A1B1BQ21"/>
<evidence type="ECO:0000259" key="1">
    <source>
        <dbReference type="Pfam" id="PF13192"/>
    </source>
</evidence>
<sequence length="93" mass="10293">MMITVLTQESCPSCVNAKNTLAQLSDEYPLDVVEVPLASAEGRELANRVGIVFAPGILIDGELFSYGRLSEKKLRRHLSSLEWPATTVPTRKY</sequence>
<dbReference type="RefSeq" id="WP_066600413.1">
    <property type="nucleotide sequence ID" value="NZ_CP016283.1"/>
</dbReference>
<organism evidence="2 3">
    <name type="scientific">Cryobacterium arcticum</name>
    <dbReference type="NCBI Taxonomy" id="670052"/>
    <lineage>
        <taxon>Bacteria</taxon>
        <taxon>Bacillati</taxon>
        <taxon>Actinomycetota</taxon>
        <taxon>Actinomycetes</taxon>
        <taxon>Micrococcales</taxon>
        <taxon>Microbacteriaceae</taxon>
        <taxon>Cryobacterium</taxon>
    </lineage>
</organism>
<evidence type="ECO:0000313" key="2">
    <source>
        <dbReference type="EMBL" id="ANP74760.1"/>
    </source>
</evidence>
<feature type="domain" description="Thioredoxin-like fold" evidence="1">
    <location>
        <begin position="1"/>
        <end position="74"/>
    </location>
</feature>
<proteinExistence type="predicted"/>
<protein>
    <submittedName>
        <fullName evidence="2">Glutaredoxin 2</fullName>
    </submittedName>
</protein>
<keyword evidence="3" id="KW-1185">Reference proteome</keyword>
<accession>A0A1B1BQ21</accession>
<dbReference type="InterPro" id="IPR012336">
    <property type="entry name" value="Thioredoxin-like_fold"/>
</dbReference>
<dbReference type="EMBL" id="CP016283">
    <property type="protein sequence ID" value="ANP74760.1"/>
    <property type="molecule type" value="Genomic_DNA"/>
</dbReference>
<dbReference type="SUPFAM" id="SSF52833">
    <property type="entry name" value="Thioredoxin-like"/>
    <property type="match status" value="1"/>
</dbReference>
<keyword evidence="2" id="KW-0614">Plasmid</keyword>
<reference evidence="2 3" key="1">
    <citation type="submission" date="2016-06" db="EMBL/GenBank/DDBJ databases">
        <title>Genome sequencing of Cryobacterium arcticum PAMC 27867.</title>
        <authorList>
            <person name="Lee J."/>
            <person name="Kim O.-S."/>
        </authorList>
    </citation>
    <scope>NUCLEOTIDE SEQUENCE [LARGE SCALE GENOMIC DNA]</scope>
    <source>
        <strain evidence="2 3">PAMC 27867</strain>
        <plasmid evidence="3">pp27867_1</plasmid>
    </source>
</reference>